<dbReference type="EMBL" id="VSRR010001690">
    <property type="protein sequence ID" value="MPC27090.1"/>
    <property type="molecule type" value="Genomic_DNA"/>
</dbReference>
<reference evidence="1 2" key="1">
    <citation type="submission" date="2019-05" db="EMBL/GenBank/DDBJ databases">
        <title>Another draft genome of Portunus trituberculatus and its Hox gene families provides insights of decapod evolution.</title>
        <authorList>
            <person name="Jeong J.-H."/>
            <person name="Song I."/>
            <person name="Kim S."/>
            <person name="Choi T."/>
            <person name="Kim D."/>
            <person name="Ryu S."/>
            <person name="Kim W."/>
        </authorList>
    </citation>
    <scope>NUCLEOTIDE SEQUENCE [LARGE SCALE GENOMIC DNA]</scope>
    <source>
        <tissue evidence="1">Muscle</tissue>
    </source>
</reference>
<accession>A0A5B7DZM3</accession>
<sequence length="85" mass="9454">MSPPPLLWVGCNSLLPRLLLPHHRRVTLQHMFKLLAEVSVDVKDLTIGDTALEQQLAAAASEQAEVPDNVTKSLFVYHLESLALR</sequence>
<dbReference type="Proteomes" id="UP000324222">
    <property type="component" value="Unassembled WGS sequence"/>
</dbReference>
<evidence type="ECO:0000313" key="2">
    <source>
        <dbReference type="Proteomes" id="UP000324222"/>
    </source>
</evidence>
<name>A0A5B7DZM3_PORTR</name>
<keyword evidence="2" id="KW-1185">Reference proteome</keyword>
<evidence type="ECO:0000313" key="1">
    <source>
        <dbReference type="EMBL" id="MPC27090.1"/>
    </source>
</evidence>
<gene>
    <name evidence="1" type="ORF">E2C01_020247</name>
</gene>
<dbReference type="AlphaFoldDB" id="A0A5B7DZM3"/>
<proteinExistence type="predicted"/>
<protein>
    <submittedName>
        <fullName evidence="1">Uncharacterized protein</fullName>
    </submittedName>
</protein>
<organism evidence="1 2">
    <name type="scientific">Portunus trituberculatus</name>
    <name type="common">Swimming crab</name>
    <name type="synonym">Neptunus trituberculatus</name>
    <dbReference type="NCBI Taxonomy" id="210409"/>
    <lineage>
        <taxon>Eukaryota</taxon>
        <taxon>Metazoa</taxon>
        <taxon>Ecdysozoa</taxon>
        <taxon>Arthropoda</taxon>
        <taxon>Crustacea</taxon>
        <taxon>Multicrustacea</taxon>
        <taxon>Malacostraca</taxon>
        <taxon>Eumalacostraca</taxon>
        <taxon>Eucarida</taxon>
        <taxon>Decapoda</taxon>
        <taxon>Pleocyemata</taxon>
        <taxon>Brachyura</taxon>
        <taxon>Eubrachyura</taxon>
        <taxon>Portunoidea</taxon>
        <taxon>Portunidae</taxon>
        <taxon>Portuninae</taxon>
        <taxon>Portunus</taxon>
    </lineage>
</organism>
<comment type="caution">
    <text evidence="1">The sequence shown here is derived from an EMBL/GenBank/DDBJ whole genome shotgun (WGS) entry which is preliminary data.</text>
</comment>